<dbReference type="SUPFAM" id="SSF52743">
    <property type="entry name" value="Subtilisin-like"/>
    <property type="match status" value="1"/>
</dbReference>
<dbReference type="PROSITE" id="PS00136">
    <property type="entry name" value="SUBTILASE_ASP"/>
    <property type="match status" value="1"/>
</dbReference>
<keyword evidence="3" id="KW-0378">Hydrolase</keyword>
<evidence type="ECO:0000313" key="7">
    <source>
        <dbReference type="EMBL" id="KAG0309295.1"/>
    </source>
</evidence>
<evidence type="ECO:0000256" key="1">
    <source>
        <dbReference type="ARBA" id="ARBA00011073"/>
    </source>
</evidence>
<dbReference type="EMBL" id="JAAAIP010001207">
    <property type="protein sequence ID" value="KAG0309295.1"/>
    <property type="molecule type" value="Genomic_DNA"/>
</dbReference>
<name>A0A9P6QZM3_9FUNG</name>
<dbReference type="PROSITE" id="PS51892">
    <property type="entry name" value="SUBTILASE"/>
    <property type="match status" value="1"/>
</dbReference>
<dbReference type="GO" id="GO:0005615">
    <property type="term" value="C:extracellular space"/>
    <property type="evidence" value="ECO:0007669"/>
    <property type="project" value="TreeGrafter"/>
</dbReference>
<dbReference type="PROSITE" id="PS00137">
    <property type="entry name" value="SUBTILASE_HIS"/>
    <property type="match status" value="1"/>
</dbReference>
<feature type="non-terminal residue" evidence="7">
    <location>
        <position position="1"/>
    </location>
</feature>
<dbReference type="InterPro" id="IPR036852">
    <property type="entry name" value="Peptidase_S8/S53_dom_sf"/>
</dbReference>
<comment type="caution">
    <text evidence="7">The sequence shown here is derived from an EMBL/GenBank/DDBJ whole genome shotgun (WGS) entry which is preliminary data.</text>
</comment>
<dbReference type="GO" id="GO:0004252">
    <property type="term" value="F:serine-type endopeptidase activity"/>
    <property type="evidence" value="ECO:0007669"/>
    <property type="project" value="InterPro"/>
</dbReference>
<evidence type="ECO:0000256" key="3">
    <source>
        <dbReference type="ARBA" id="ARBA00022801"/>
    </source>
</evidence>
<dbReference type="InterPro" id="IPR023827">
    <property type="entry name" value="Peptidase_S8_Asp-AS"/>
</dbReference>
<sequence>YEPNVSHSDAYGKLKAHNVEYKVRNEYDIFNGVSITVKSDHNGQHLANIPGVKNVWPITVYSLAKTVESSANATDPEVISGHQMIGVDILHKTYNLTGKGIKIGVIDSGIDYRHPAFAAKGATAGCFGKNCRITHGWNFVGDAYDGSSNILPEPNADPMDCAGHGTHVAGIIGGNALNIQISPKPSQPFIGVAPEVTFGAYRVFGCGGYTQSDVVLAAMERAFKDGMDVVNMSIDGGSGYRLTPEAVLGEKLISRGMAIVAAAGNNGNDGIWMVSEIGLGDSSTSVASFNADHGAYHGFKYGSVHRPYSPSANSNLPISLSPRTIVPILANPIFVSDGCDPSLYNGLDVTDKIVFVIGDSTRCDNDARWKCN</sequence>
<dbReference type="InterPro" id="IPR022398">
    <property type="entry name" value="Peptidase_S8_His-AS"/>
</dbReference>
<accession>A0A9P6QZM3</accession>
<dbReference type="GO" id="GO:0006508">
    <property type="term" value="P:proteolysis"/>
    <property type="evidence" value="ECO:0007669"/>
    <property type="project" value="UniProtKB-KW"/>
</dbReference>
<keyword evidence="8" id="KW-1185">Reference proteome</keyword>
<dbReference type="AlphaFoldDB" id="A0A9P6QZM3"/>
<evidence type="ECO:0000259" key="6">
    <source>
        <dbReference type="Pfam" id="PF00082"/>
    </source>
</evidence>
<reference evidence="7" key="1">
    <citation type="journal article" date="2020" name="Fungal Divers.">
        <title>Resolving the Mortierellaceae phylogeny through synthesis of multi-gene phylogenetics and phylogenomics.</title>
        <authorList>
            <person name="Vandepol N."/>
            <person name="Liber J."/>
            <person name="Desiro A."/>
            <person name="Na H."/>
            <person name="Kennedy M."/>
            <person name="Barry K."/>
            <person name="Grigoriev I.V."/>
            <person name="Miller A.N."/>
            <person name="O'Donnell K."/>
            <person name="Stajich J.E."/>
            <person name="Bonito G."/>
        </authorList>
    </citation>
    <scope>NUCLEOTIDE SEQUENCE</scope>
    <source>
        <strain evidence="7">REB-010B</strain>
    </source>
</reference>
<evidence type="ECO:0000256" key="5">
    <source>
        <dbReference type="PROSITE-ProRule" id="PRU01240"/>
    </source>
</evidence>
<comment type="caution">
    <text evidence="5">Lacks conserved residue(s) required for the propagation of feature annotation.</text>
</comment>
<dbReference type="Gene3D" id="3.40.50.200">
    <property type="entry name" value="Peptidase S8/S53 domain"/>
    <property type="match status" value="1"/>
</dbReference>
<proteinExistence type="inferred from homology"/>
<dbReference type="PANTHER" id="PTHR43806">
    <property type="entry name" value="PEPTIDASE S8"/>
    <property type="match status" value="1"/>
</dbReference>
<evidence type="ECO:0000313" key="8">
    <source>
        <dbReference type="Proteomes" id="UP000738325"/>
    </source>
</evidence>
<dbReference type="InterPro" id="IPR000209">
    <property type="entry name" value="Peptidase_S8/S53_dom"/>
</dbReference>
<dbReference type="OrthoDB" id="206201at2759"/>
<dbReference type="Pfam" id="PF00082">
    <property type="entry name" value="Peptidase_S8"/>
    <property type="match status" value="1"/>
</dbReference>
<comment type="similarity">
    <text evidence="1 5">Belongs to the peptidase S8 family.</text>
</comment>
<feature type="domain" description="Peptidase S8/S53" evidence="6">
    <location>
        <begin position="98"/>
        <end position="290"/>
    </location>
</feature>
<organism evidence="7 8">
    <name type="scientific">Dissophora globulifera</name>
    <dbReference type="NCBI Taxonomy" id="979702"/>
    <lineage>
        <taxon>Eukaryota</taxon>
        <taxon>Fungi</taxon>
        <taxon>Fungi incertae sedis</taxon>
        <taxon>Mucoromycota</taxon>
        <taxon>Mortierellomycotina</taxon>
        <taxon>Mortierellomycetes</taxon>
        <taxon>Mortierellales</taxon>
        <taxon>Mortierellaceae</taxon>
        <taxon>Dissophora</taxon>
    </lineage>
</organism>
<gene>
    <name evidence="7" type="ORF">BGZ99_000916</name>
</gene>
<keyword evidence="2" id="KW-0645">Protease</keyword>
<dbReference type="InterPro" id="IPR050131">
    <property type="entry name" value="Peptidase_S8_subtilisin-like"/>
</dbReference>
<dbReference type="PANTHER" id="PTHR43806:SF66">
    <property type="entry name" value="SERIN ENDOPEPTIDASE"/>
    <property type="match status" value="1"/>
</dbReference>
<keyword evidence="4" id="KW-0720">Serine protease</keyword>
<evidence type="ECO:0000256" key="4">
    <source>
        <dbReference type="ARBA" id="ARBA00022825"/>
    </source>
</evidence>
<protein>
    <recommendedName>
        <fullName evidence="6">Peptidase S8/S53 domain-containing protein</fullName>
    </recommendedName>
</protein>
<dbReference type="PRINTS" id="PR00723">
    <property type="entry name" value="SUBTILISIN"/>
</dbReference>
<dbReference type="InterPro" id="IPR015500">
    <property type="entry name" value="Peptidase_S8_subtilisin-rel"/>
</dbReference>
<dbReference type="Proteomes" id="UP000738325">
    <property type="component" value="Unassembled WGS sequence"/>
</dbReference>
<evidence type="ECO:0000256" key="2">
    <source>
        <dbReference type="ARBA" id="ARBA00022670"/>
    </source>
</evidence>